<accession>A0A4C1V7T7</accession>
<sequence>MEQPHKKRTYWDTVSVVKFTDICSKTAFSEHAALSTWATMALPRVHATKTQTGPLEIFANLLAIRSTTWVAHEHIKGKLYQKLLTIIKKSPPLTQAAPSARARCFR</sequence>
<gene>
    <name evidence="1" type="ORF">EVAR_25406_1</name>
</gene>
<evidence type="ECO:0000313" key="1">
    <source>
        <dbReference type="EMBL" id="GBP33805.1"/>
    </source>
</evidence>
<dbReference type="AlphaFoldDB" id="A0A4C1V7T7"/>
<organism evidence="1 2">
    <name type="scientific">Eumeta variegata</name>
    <name type="common">Bagworm moth</name>
    <name type="synonym">Eumeta japonica</name>
    <dbReference type="NCBI Taxonomy" id="151549"/>
    <lineage>
        <taxon>Eukaryota</taxon>
        <taxon>Metazoa</taxon>
        <taxon>Ecdysozoa</taxon>
        <taxon>Arthropoda</taxon>
        <taxon>Hexapoda</taxon>
        <taxon>Insecta</taxon>
        <taxon>Pterygota</taxon>
        <taxon>Neoptera</taxon>
        <taxon>Endopterygota</taxon>
        <taxon>Lepidoptera</taxon>
        <taxon>Glossata</taxon>
        <taxon>Ditrysia</taxon>
        <taxon>Tineoidea</taxon>
        <taxon>Psychidae</taxon>
        <taxon>Oiketicinae</taxon>
        <taxon>Eumeta</taxon>
    </lineage>
</organism>
<comment type="caution">
    <text evidence="1">The sequence shown here is derived from an EMBL/GenBank/DDBJ whole genome shotgun (WGS) entry which is preliminary data.</text>
</comment>
<dbReference type="EMBL" id="BGZK01000279">
    <property type="protein sequence ID" value="GBP33805.1"/>
    <property type="molecule type" value="Genomic_DNA"/>
</dbReference>
<name>A0A4C1V7T7_EUMVA</name>
<reference evidence="1 2" key="1">
    <citation type="journal article" date="2019" name="Commun. Biol.">
        <title>The bagworm genome reveals a unique fibroin gene that provides high tensile strength.</title>
        <authorList>
            <person name="Kono N."/>
            <person name="Nakamura H."/>
            <person name="Ohtoshi R."/>
            <person name="Tomita M."/>
            <person name="Numata K."/>
            <person name="Arakawa K."/>
        </authorList>
    </citation>
    <scope>NUCLEOTIDE SEQUENCE [LARGE SCALE GENOMIC DNA]</scope>
</reference>
<proteinExistence type="predicted"/>
<keyword evidence="2" id="KW-1185">Reference proteome</keyword>
<dbReference type="Proteomes" id="UP000299102">
    <property type="component" value="Unassembled WGS sequence"/>
</dbReference>
<evidence type="ECO:0000313" key="2">
    <source>
        <dbReference type="Proteomes" id="UP000299102"/>
    </source>
</evidence>
<protein>
    <submittedName>
        <fullName evidence="1">Uncharacterized protein</fullName>
    </submittedName>
</protein>